<dbReference type="PROSITE" id="PS00036">
    <property type="entry name" value="BZIP_BASIC"/>
    <property type="match status" value="1"/>
</dbReference>
<sequence>MDDSDTSSTAQSSSKNMNNTNPNNQQAAIVRKRRMELRKQAASQPKGPTNLANCANKSRVVDSRKVPKYDPDTPMSKEEAAAWRREARRVRNRQSAAASREKTRLRIQELEELSSYWQDKYLNLKQKVREYEEQNGKAILVSEENSTCNAAHHVSVEDPPPQEQEQDVEVPVVEAQVAAISCNGDDNHLMEQNGANDANDDDNHSSTMDFGAV</sequence>
<dbReference type="SUPFAM" id="SSF57959">
    <property type="entry name" value="Leucine zipper domain"/>
    <property type="match status" value="1"/>
</dbReference>
<accession>A0A7S2KYZ9</accession>
<dbReference type="GO" id="GO:0003700">
    <property type="term" value="F:DNA-binding transcription factor activity"/>
    <property type="evidence" value="ECO:0007669"/>
    <property type="project" value="InterPro"/>
</dbReference>
<evidence type="ECO:0000256" key="1">
    <source>
        <dbReference type="SAM" id="MobiDB-lite"/>
    </source>
</evidence>
<proteinExistence type="predicted"/>
<dbReference type="InterPro" id="IPR046347">
    <property type="entry name" value="bZIP_sf"/>
</dbReference>
<dbReference type="Gene3D" id="1.20.5.170">
    <property type="match status" value="1"/>
</dbReference>
<dbReference type="Pfam" id="PF07716">
    <property type="entry name" value="bZIP_2"/>
    <property type="match status" value="1"/>
</dbReference>
<organism evidence="3">
    <name type="scientific">Leptocylindrus danicus</name>
    <dbReference type="NCBI Taxonomy" id="163516"/>
    <lineage>
        <taxon>Eukaryota</taxon>
        <taxon>Sar</taxon>
        <taxon>Stramenopiles</taxon>
        <taxon>Ochrophyta</taxon>
        <taxon>Bacillariophyta</taxon>
        <taxon>Coscinodiscophyceae</taxon>
        <taxon>Chaetocerotophycidae</taxon>
        <taxon>Leptocylindrales</taxon>
        <taxon>Leptocylindraceae</taxon>
        <taxon>Leptocylindrus</taxon>
    </lineage>
</organism>
<dbReference type="InterPro" id="IPR004827">
    <property type="entry name" value="bZIP"/>
</dbReference>
<feature type="compositionally biased region" description="Low complexity" evidence="1">
    <location>
        <begin position="1"/>
        <end position="24"/>
    </location>
</feature>
<feature type="domain" description="BZIP" evidence="2">
    <location>
        <begin position="88"/>
        <end position="102"/>
    </location>
</feature>
<feature type="region of interest" description="Disordered" evidence="1">
    <location>
        <begin position="149"/>
        <end position="168"/>
    </location>
</feature>
<dbReference type="EMBL" id="HBGY01021333">
    <property type="protein sequence ID" value="CAD9591057.1"/>
    <property type="molecule type" value="Transcribed_RNA"/>
</dbReference>
<feature type="compositionally biased region" description="Basic and acidic residues" evidence="1">
    <location>
        <begin position="59"/>
        <end position="80"/>
    </location>
</feature>
<gene>
    <name evidence="3" type="ORF">LDAN0321_LOCUS13419</name>
</gene>
<feature type="region of interest" description="Disordered" evidence="1">
    <location>
        <begin position="185"/>
        <end position="213"/>
    </location>
</feature>
<protein>
    <recommendedName>
        <fullName evidence="2">BZIP domain-containing protein</fullName>
    </recommendedName>
</protein>
<name>A0A7S2KYZ9_9STRA</name>
<feature type="compositionally biased region" description="Polar residues" evidence="1">
    <location>
        <begin position="41"/>
        <end position="56"/>
    </location>
</feature>
<feature type="region of interest" description="Disordered" evidence="1">
    <location>
        <begin position="1"/>
        <end position="80"/>
    </location>
</feature>
<evidence type="ECO:0000259" key="2">
    <source>
        <dbReference type="PROSITE" id="PS00036"/>
    </source>
</evidence>
<dbReference type="AlphaFoldDB" id="A0A7S2KYZ9"/>
<evidence type="ECO:0000313" key="3">
    <source>
        <dbReference type="EMBL" id="CAD9591057.1"/>
    </source>
</evidence>
<reference evidence="3" key="1">
    <citation type="submission" date="2021-01" db="EMBL/GenBank/DDBJ databases">
        <authorList>
            <person name="Corre E."/>
            <person name="Pelletier E."/>
            <person name="Niang G."/>
            <person name="Scheremetjew M."/>
            <person name="Finn R."/>
            <person name="Kale V."/>
            <person name="Holt S."/>
            <person name="Cochrane G."/>
            <person name="Meng A."/>
            <person name="Brown T."/>
            <person name="Cohen L."/>
        </authorList>
    </citation>
    <scope>NUCLEOTIDE SEQUENCE</scope>
    <source>
        <strain evidence="3">B650</strain>
    </source>
</reference>